<evidence type="ECO:0000313" key="3">
    <source>
        <dbReference type="Proteomes" id="UP000241462"/>
    </source>
</evidence>
<dbReference type="InParanoid" id="A0A2T2ZXX5"/>
<gene>
    <name evidence="2" type="ORF">BD289DRAFT_103332</name>
</gene>
<feature type="chain" id="PRO_5015567846" description="Secreted protein" evidence="1">
    <location>
        <begin position="21"/>
        <end position="201"/>
    </location>
</feature>
<dbReference type="Proteomes" id="UP000241462">
    <property type="component" value="Unassembled WGS sequence"/>
</dbReference>
<accession>A0A2T2ZXX5</accession>
<feature type="signal peptide" evidence="1">
    <location>
        <begin position="1"/>
        <end position="20"/>
    </location>
</feature>
<keyword evidence="1" id="KW-0732">Signal</keyword>
<evidence type="ECO:0000256" key="1">
    <source>
        <dbReference type="SAM" id="SignalP"/>
    </source>
</evidence>
<protein>
    <recommendedName>
        <fullName evidence="4">Secreted protein</fullName>
    </recommendedName>
</protein>
<sequence>MLSHLVDGVCFGVFVLSSCALEFTNRVAHALGPDSRTHLDPGRGYRFVSDRGHGWHCHASQCNVDDSWLGGQLTATAGLPLWHRGGVERGWTVTRAGLGGWSCRHGDEREDFFFPPLAAGPAEPGQQLGHQAGRQGFQGCWAAEAEVWEGGRAAPGPVGGAASSNPCTPLPRAVPTEKCGCKYPGTDSVSRWMDGCKSFTS</sequence>
<dbReference type="AlphaFoldDB" id="A0A2T2ZXX5"/>
<dbReference type="EMBL" id="KZ678573">
    <property type="protein sequence ID" value="PSR79279.1"/>
    <property type="molecule type" value="Genomic_DNA"/>
</dbReference>
<reference evidence="2 3" key="1">
    <citation type="journal article" date="2018" name="Mycol. Prog.">
        <title>Coniella lustricola, a new species from submerged detritus.</title>
        <authorList>
            <person name="Raudabaugh D.B."/>
            <person name="Iturriaga T."/>
            <person name="Carver A."/>
            <person name="Mondo S."/>
            <person name="Pangilinan J."/>
            <person name="Lipzen A."/>
            <person name="He G."/>
            <person name="Amirebrahimi M."/>
            <person name="Grigoriev I.V."/>
            <person name="Miller A.N."/>
        </authorList>
    </citation>
    <scope>NUCLEOTIDE SEQUENCE [LARGE SCALE GENOMIC DNA]</scope>
    <source>
        <strain evidence="2 3">B22-T-1</strain>
    </source>
</reference>
<evidence type="ECO:0008006" key="4">
    <source>
        <dbReference type="Google" id="ProtNLM"/>
    </source>
</evidence>
<evidence type="ECO:0000313" key="2">
    <source>
        <dbReference type="EMBL" id="PSR79279.1"/>
    </source>
</evidence>
<proteinExistence type="predicted"/>
<keyword evidence="3" id="KW-1185">Reference proteome</keyword>
<name>A0A2T2ZXX5_9PEZI</name>
<organism evidence="2 3">
    <name type="scientific">Coniella lustricola</name>
    <dbReference type="NCBI Taxonomy" id="2025994"/>
    <lineage>
        <taxon>Eukaryota</taxon>
        <taxon>Fungi</taxon>
        <taxon>Dikarya</taxon>
        <taxon>Ascomycota</taxon>
        <taxon>Pezizomycotina</taxon>
        <taxon>Sordariomycetes</taxon>
        <taxon>Sordariomycetidae</taxon>
        <taxon>Diaporthales</taxon>
        <taxon>Schizoparmaceae</taxon>
        <taxon>Coniella</taxon>
    </lineage>
</organism>